<dbReference type="AlphaFoldDB" id="A0AA86PUS9"/>
<gene>
    <name evidence="2" type="ORF">HINF_LOCUS28146</name>
    <name evidence="1" type="ORF">HINF_LOCUS33966</name>
</gene>
<proteinExistence type="predicted"/>
<reference evidence="2 3" key="2">
    <citation type="submission" date="2024-07" db="EMBL/GenBank/DDBJ databases">
        <authorList>
            <person name="Akdeniz Z."/>
        </authorList>
    </citation>
    <scope>NUCLEOTIDE SEQUENCE [LARGE SCALE GENOMIC DNA]</scope>
</reference>
<name>A0AA86PUS9_9EUKA</name>
<dbReference type="Proteomes" id="UP001642409">
    <property type="component" value="Unassembled WGS sequence"/>
</dbReference>
<protein>
    <submittedName>
        <fullName evidence="2">Hypothetical_protein</fullName>
    </submittedName>
</protein>
<evidence type="ECO:0000313" key="1">
    <source>
        <dbReference type="EMBL" id="CAI9946321.1"/>
    </source>
</evidence>
<evidence type="ECO:0000313" key="3">
    <source>
        <dbReference type="Proteomes" id="UP001642409"/>
    </source>
</evidence>
<sequence>MEEISELCGVVWLSNPSKRLPRYNGIRVQILFSPLTLLNKFKQILQIQRNLWITSAHQMYCTNCLFRCKSSAYLHFQVKHARRQFSAIARKAGLPSPSMRRVLKTSFGIPSLLSSSLETIVETDDGESMTMSTLKLMINSSSANCAKCLSKVDKLTKYQGVLEENIRIMGVNFQRQAVRLSK</sequence>
<accession>A0AA86PUS9</accession>
<comment type="caution">
    <text evidence="1">The sequence shown here is derived from an EMBL/GenBank/DDBJ whole genome shotgun (WGS) entry which is preliminary data.</text>
</comment>
<dbReference type="EMBL" id="CATOUU010000762">
    <property type="protein sequence ID" value="CAI9946321.1"/>
    <property type="molecule type" value="Genomic_DNA"/>
</dbReference>
<reference evidence="1" key="1">
    <citation type="submission" date="2023-06" db="EMBL/GenBank/DDBJ databases">
        <authorList>
            <person name="Kurt Z."/>
        </authorList>
    </citation>
    <scope>NUCLEOTIDE SEQUENCE</scope>
</reference>
<organism evidence="1">
    <name type="scientific">Hexamita inflata</name>
    <dbReference type="NCBI Taxonomy" id="28002"/>
    <lineage>
        <taxon>Eukaryota</taxon>
        <taxon>Metamonada</taxon>
        <taxon>Diplomonadida</taxon>
        <taxon>Hexamitidae</taxon>
        <taxon>Hexamitinae</taxon>
        <taxon>Hexamita</taxon>
    </lineage>
</organism>
<dbReference type="EMBL" id="CAXDID020000089">
    <property type="protein sequence ID" value="CAL6021402.1"/>
    <property type="molecule type" value="Genomic_DNA"/>
</dbReference>
<evidence type="ECO:0000313" key="2">
    <source>
        <dbReference type="EMBL" id="CAL6021402.1"/>
    </source>
</evidence>
<keyword evidence="3" id="KW-1185">Reference proteome</keyword>